<sequence length="117" mass="13749">MYFLIIIVTLSASALCYHHDYGPVIGPFYPSYMKLASECTETNQHACLVIPTKKICREKLQMPLNPFMPVPWWYFYCQWVVTLPPALTSKTSTIHPFYRKRLDQVLQYKKSLKRNSL</sequence>
<evidence type="ECO:0000313" key="2">
    <source>
        <dbReference type="EMBL" id="KAJ8718866.1"/>
    </source>
</evidence>
<evidence type="ECO:0000256" key="1">
    <source>
        <dbReference type="SAM" id="SignalP"/>
    </source>
</evidence>
<feature type="chain" id="PRO_5042034723" evidence="1">
    <location>
        <begin position="17"/>
        <end position="117"/>
    </location>
</feature>
<feature type="signal peptide" evidence="1">
    <location>
        <begin position="1"/>
        <end position="16"/>
    </location>
</feature>
<dbReference type="Proteomes" id="UP001231518">
    <property type="component" value="Chromosome 8"/>
</dbReference>
<dbReference type="AlphaFoldDB" id="A0AAD7YLM4"/>
<reference evidence="2" key="1">
    <citation type="submission" date="2023-03" db="EMBL/GenBank/DDBJ databases">
        <title>Chromosome-level genomes of two armyworms, Mythimna separata and Mythimna loreyi, provide insights into the biosynthesis and reception of sex pheromones.</title>
        <authorList>
            <person name="Zhao H."/>
        </authorList>
    </citation>
    <scope>NUCLEOTIDE SEQUENCE</scope>
    <source>
        <strain evidence="2">BeijingLab</strain>
        <tissue evidence="2">Pupa</tissue>
    </source>
</reference>
<protein>
    <submittedName>
        <fullName evidence="2">Uncharacterized protein</fullName>
    </submittedName>
</protein>
<organism evidence="2 3">
    <name type="scientific">Mythimna separata</name>
    <name type="common">Oriental armyworm</name>
    <name type="synonym">Pseudaletia separata</name>
    <dbReference type="NCBI Taxonomy" id="271217"/>
    <lineage>
        <taxon>Eukaryota</taxon>
        <taxon>Metazoa</taxon>
        <taxon>Ecdysozoa</taxon>
        <taxon>Arthropoda</taxon>
        <taxon>Hexapoda</taxon>
        <taxon>Insecta</taxon>
        <taxon>Pterygota</taxon>
        <taxon>Neoptera</taxon>
        <taxon>Endopterygota</taxon>
        <taxon>Lepidoptera</taxon>
        <taxon>Glossata</taxon>
        <taxon>Ditrysia</taxon>
        <taxon>Noctuoidea</taxon>
        <taxon>Noctuidae</taxon>
        <taxon>Noctuinae</taxon>
        <taxon>Hadenini</taxon>
        <taxon>Mythimna</taxon>
    </lineage>
</organism>
<proteinExistence type="predicted"/>
<dbReference type="EMBL" id="JARGEI010000015">
    <property type="protein sequence ID" value="KAJ8718866.1"/>
    <property type="molecule type" value="Genomic_DNA"/>
</dbReference>
<comment type="caution">
    <text evidence="2">The sequence shown here is derived from an EMBL/GenBank/DDBJ whole genome shotgun (WGS) entry which is preliminary data.</text>
</comment>
<evidence type="ECO:0000313" key="3">
    <source>
        <dbReference type="Proteomes" id="UP001231518"/>
    </source>
</evidence>
<name>A0AAD7YLM4_MYTSE</name>
<keyword evidence="1" id="KW-0732">Signal</keyword>
<gene>
    <name evidence="2" type="ORF">PYW07_016422</name>
</gene>
<keyword evidence="3" id="KW-1185">Reference proteome</keyword>
<accession>A0AAD7YLM4</accession>